<organism evidence="2 3">
    <name type="scientific">Aquirufa ecclesiirivi</name>
    <dbReference type="NCBI Taxonomy" id="2715124"/>
    <lineage>
        <taxon>Bacteria</taxon>
        <taxon>Pseudomonadati</taxon>
        <taxon>Bacteroidota</taxon>
        <taxon>Cytophagia</taxon>
        <taxon>Cytophagales</taxon>
        <taxon>Flectobacillaceae</taxon>
        <taxon>Aquirufa</taxon>
    </lineage>
</organism>
<accession>A0ABT4JJ63</accession>
<gene>
    <name evidence="2" type="ORF">G9H61_10100</name>
</gene>
<reference evidence="2 3" key="1">
    <citation type="submission" date="2020-03" db="EMBL/GenBank/DDBJ databases">
        <authorList>
            <person name="Pitt A."/>
            <person name="Hahn M.W."/>
        </authorList>
    </citation>
    <scope>NUCLEOTIDE SEQUENCE [LARGE SCALE GENOMIC DNA]</scope>
    <source>
        <strain evidence="2 3">5A-MARBSE</strain>
    </source>
</reference>
<comment type="caution">
    <text evidence="2">The sequence shown here is derived from an EMBL/GenBank/DDBJ whole genome shotgun (WGS) entry which is preliminary data.</text>
</comment>
<dbReference type="Pfam" id="PF14321">
    <property type="entry name" value="DUF4382"/>
    <property type="match status" value="1"/>
</dbReference>
<proteinExistence type="predicted"/>
<dbReference type="PROSITE" id="PS51257">
    <property type="entry name" value="PROKAR_LIPOPROTEIN"/>
    <property type="match status" value="1"/>
</dbReference>
<keyword evidence="3" id="KW-1185">Reference proteome</keyword>
<evidence type="ECO:0000313" key="3">
    <source>
        <dbReference type="Proteomes" id="UP001321186"/>
    </source>
</evidence>
<dbReference type="Proteomes" id="UP001321186">
    <property type="component" value="Unassembled WGS sequence"/>
</dbReference>
<dbReference type="InterPro" id="IPR025491">
    <property type="entry name" value="DUF4382"/>
</dbReference>
<evidence type="ECO:0000313" key="2">
    <source>
        <dbReference type="EMBL" id="MCZ2475800.1"/>
    </source>
</evidence>
<protein>
    <submittedName>
        <fullName evidence="2">DUF4382 domain-containing protein</fullName>
    </submittedName>
</protein>
<name>A0ABT4JJ63_9BACT</name>
<sequence length="296" mass="31257">MMKLSNQLSALLIISALFVSCKSDDLTNGTGKLALSVTDAPIDAANVKAVYVTFTGLEYQNSGGSWETATDFTSPQVVNILDLQNGKTSLLGNYTLKSGNYTGLRFKLDAPTKGTNNPSNPGCYVELNTGEKMPLFVPSGASSGYKANGNFSVPINGVVEVTADFDLRKSIVVTGSGSTYILNPTIKIAVNNQSGTITGLVSNLAMDKKYVVYTYEKDKYTNSESAEPSGENVRFANAISSTKISSTGAYTLAFLAAGSYDLIVVSENANGLVTVEKQVSAIVVQSQKTTSLNIAL</sequence>
<feature type="domain" description="DUF4382" evidence="1">
    <location>
        <begin position="30"/>
        <end position="184"/>
    </location>
</feature>
<evidence type="ECO:0000259" key="1">
    <source>
        <dbReference type="Pfam" id="PF14321"/>
    </source>
</evidence>
<dbReference type="EMBL" id="JAANOH010000004">
    <property type="protein sequence ID" value="MCZ2475800.1"/>
    <property type="molecule type" value="Genomic_DNA"/>
</dbReference>